<sequence length="138" mass="15648">MIIIEALEIDEVLTSPKEFAPIDVINELKIKGINLCDFDYSFLGRENISLLIGAYHYFNIVSKKIRHLNPKLAAIESKFGWLLMGERKLDTLVIRGPIEVQSRKEREIAALNCLKGTVTLNNEGRYEVHLPCVADHGK</sequence>
<dbReference type="AlphaFoldDB" id="A0A8X6TM52"/>
<keyword evidence="2" id="KW-1185">Reference proteome</keyword>
<dbReference type="Proteomes" id="UP000887013">
    <property type="component" value="Unassembled WGS sequence"/>
</dbReference>
<comment type="caution">
    <text evidence="1">The sequence shown here is derived from an EMBL/GenBank/DDBJ whole genome shotgun (WGS) entry which is preliminary data.</text>
</comment>
<dbReference type="OrthoDB" id="6514447at2759"/>
<reference evidence="1" key="1">
    <citation type="submission" date="2020-08" db="EMBL/GenBank/DDBJ databases">
        <title>Multicomponent nature underlies the extraordinary mechanical properties of spider dragline silk.</title>
        <authorList>
            <person name="Kono N."/>
            <person name="Nakamura H."/>
            <person name="Mori M."/>
            <person name="Yoshida Y."/>
            <person name="Ohtoshi R."/>
            <person name="Malay A.D."/>
            <person name="Moran D.A.P."/>
            <person name="Tomita M."/>
            <person name="Numata K."/>
            <person name="Arakawa K."/>
        </authorList>
    </citation>
    <scope>NUCLEOTIDE SEQUENCE</scope>
</reference>
<gene>
    <name evidence="1" type="ORF">NPIL_577111</name>
</gene>
<dbReference type="EMBL" id="BMAW01013454">
    <property type="protein sequence ID" value="GFT34090.1"/>
    <property type="molecule type" value="Genomic_DNA"/>
</dbReference>
<evidence type="ECO:0000313" key="1">
    <source>
        <dbReference type="EMBL" id="GFT34090.1"/>
    </source>
</evidence>
<name>A0A8X6TM52_NEPPI</name>
<evidence type="ECO:0000313" key="2">
    <source>
        <dbReference type="Proteomes" id="UP000887013"/>
    </source>
</evidence>
<proteinExistence type="predicted"/>
<protein>
    <recommendedName>
        <fullName evidence="3">Peptidase aspartic putative domain-containing protein</fullName>
    </recommendedName>
</protein>
<evidence type="ECO:0008006" key="3">
    <source>
        <dbReference type="Google" id="ProtNLM"/>
    </source>
</evidence>
<accession>A0A8X6TM52</accession>
<organism evidence="1 2">
    <name type="scientific">Nephila pilipes</name>
    <name type="common">Giant wood spider</name>
    <name type="synonym">Nephila maculata</name>
    <dbReference type="NCBI Taxonomy" id="299642"/>
    <lineage>
        <taxon>Eukaryota</taxon>
        <taxon>Metazoa</taxon>
        <taxon>Ecdysozoa</taxon>
        <taxon>Arthropoda</taxon>
        <taxon>Chelicerata</taxon>
        <taxon>Arachnida</taxon>
        <taxon>Araneae</taxon>
        <taxon>Araneomorphae</taxon>
        <taxon>Entelegynae</taxon>
        <taxon>Araneoidea</taxon>
        <taxon>Nephilidae</taxon>
        <taxon>Nephila</taxon>
    </lineage>
</organism>